<dbReference type="EMBL" id="FMBA01000022">
    <property type="protein sequence ID" value="SCC08142.1"/>
    <property type="molecule type" value="Genomic_DNA"/>
</dbReference>
<dbReference type="InterPro" id="IPR009752">
    <property type="entry name" value="Phage_Mu_GpJ"/>
</dbReference>
<organism evidence="1 2">
    <name type="scientific">Gilliamella intestini</name>
    <dbReference type="NCBI Taxonomy" id="1798183"/>
    <lineage>
        <taxon>Bacteria</taxon>
        <taxon>Pseudomonadati</taxon>
        <taxon>Pseudomonadota</taxon>
        <taxon>Gammaproteobacteria</taxon>
        <taxon>Orbales</taxon>
        <taxon>Orbaceae</taxon>
        <taxon>Gilliamella</taxon>
    </lineage>
</organism>
<gene>
    <name evidence="1" type="ORF">GA0061080_102243</name>
</gene>
<keyword evidence="2" id="KW-1185">Reference proteome</keyword>
<proteinExistence type="predicted"/>
<dbReference type="Proteomes" id="UP000199698">
    <property type="component" value="Unassembled WGS sequence"/>
</dbReference>
<dbReference type="AlphaFoldDB" id="A0A1C4BN67"/>
<dbReference type="Pfam" id="PF07030">
    <property type="entry name" value="Phage_Mu_Gp36"/>
    <property type="match status" value="1"/>
</dbReference>
<sequence>MMNIPYITLLNLSERPGLVELSQLVAQDGEMPVDANLLEVIINGGDVSSWLPDDVINANRAISRINESIADTEAEINGFLRQRGHKLPLTVVPRLLTDWARIIVRYKLHRNRVSDEKNDPIVRDYKQVLGFLKMVAEGKYSLGIDDALPVAGGVPKQTGPVRVFDMNTLRDFGR</sequence>
<evidence type="ECO:0000313" key="2">
    <source>
        <dbReference type="Proteomes" id="UP000199698"/>
    </source>
</evidence>
<protein>
    <submittedName>
        <fullName evidence="1">Mu-like prophage protein gp36</fullName>
    </submittedName>
</protein>
<reference evidence="2" key="1">
    <citation type="submission" date="2016-08" db="EMBL/GenBank/DDBJ databases">
        <authorList>
            <person name="Varghese N."/>
            <person name="Submissions Spin"/>
        </authorList>
    </citation>
    <scope>NUCLEOTIDE SEQUENCE [LARGE SCALE GENOMIC DNA]</scope>
    <source>
        <strain evidence="2">R-53144</strain>
    </source>
</reference>
<evidence type="ECO:0000313" key="1">
    <source>
        <dbReference type="EMBL" id="SCC08142.1"/>
    </source>
</evidence>
<accession>A0A1C4BN67</accession>
<dbReference type="STRING" id="1798183.GA0061080_102243"/>
<name>A0A1C4BN67_9GAMM</name>